<dbReference type="Pfam" id="PF11162">
    <property type="entry name" value="DUF2946"/>
    <property type="match status" value="1"/>
</dbReference>
<dbReference type="EMBL" id="FCOL02000019">
    <property type="protein sequence ID" value="SAL65442.1"/>
    <property type="molecule type" value="Genomic_DNA"/>
</dbReference>
<keyword evidence="1" id="KW-0812">Transmembrane</keyword>
<dbReference type="InterPro" id="IPR021333">
    <property type="entry name" value="DUF2946"/>
</dbReference>
<name>A0A158J956_9BURK</name>
<proteinExistence type="predicted"/>
<comment type="caution">
    <text evidence="2">The sequence shown here is derived from an EMBL/GenBank/DDBJ whole genome shotgun (WGS) entry which is preliminary data.</text>
</comment>
<reference evidence="2" key="1">
    <citation type="submission" date="2016-01" db="EMBL/GenBank/DDBJ databases">
        <authorList>
            <person name="Peeters C."/>
        </authorList>
    </citation>
    <scope>NUCLEOTIDE SEQUENCE [LARGE SCALE GENOMIC DNA]</scope>
    <source>
        <strain evidence="2">LMG 22937</strain>
    </source>
</reference>
<organism evidence="2 3">
    <name type="scientific">Caballeronia terrestris</name>
    <dbReference type="NCBI Taxonomy" id="1226301"/>
    <lineage>
        <taxon>Bacteria</taxon>
        <taxon>Pseudomonadati</taxon>
        <taxon>Pseudomonadota</taxon>
        <taxon>Betaproteobacteria</taxon>
        <taxon>Burkholderiales</taxon>
        <taxon>Burkholderiaceae</taxon>
        <taxon>Caballeronia</taxon>
    </lineage>
</organism>
<accession>A0A158J956</accession>
<sequence length="161" mass="17259">MLPITFARLRHACDLPTIPVSIFVDDTRLMTRTSRNRIVAWLGIAAMWLAIVAPVVSQTIAARVAAGDTKILCSVDSLESVEAHHHLEAQADLSHHASAAGHFEACSYCGLLAHNLPLLPGVSPAVARVERVVRVAQVERVSAVYAKSFNAAHSRAPPVVS</sequence>
<keyword evidence="1" id="KW-1133">Transmembrane helix</keyword>
<evidence type="ECO:0000256" key="1">
    <source>
        <dbReference type="SAM" id="Phobius"/>
    </source>
</evidence>
<keyword evidence="3" id="KW-1185">Reference proteome</keyword>
<feature type="transmembrane region" description="Helical" evidence="1">
    <location>
        <begin position="38"/>
        <end position="56"/>
    </location>
</feature>
<evidence type="ECO:0000313" key="2">
    <source>
        <dbReference type="EMBL" id="SAL65442.1"/>
    </source>
</evidence>
<evidence type="ECO:0000313" key="3">
    <source>
        <dbReference type="Proteomes" id="UP000054925"/>
    </source>
</evidence>
<keyword evidence="1" id="KW-0472">Membrane</keyword>
<dbReference type="Proteomes" id="UP000054925">
    <property type="component" value="Unassembled WGS sequence"/>
</dbReference>
<protein>
    <submittedName>
        <fullName evidence="2">Uncharacterized protein</fullName>
    </submittedName>
</protein>
<dbReference type="AlphaFoldDB" id="A0A158J956"/>
<gene>
    <name evidence="2" type="ORF">AWB67_03548</name>
</gene>